<proteinExistence type="predicted"/>
<keyword evidence="3" id="KW-1185">Reference proteome</keyword>
<sequence length="115" mass="12936">MIIDGTYIGSWCLLIATDEHQIPLAWQWCSTESQAAWEALLRQIPAPLVVICDGGSGVRAAIREQWPDTLTQRCLFHIWMNLRTHLTLRPRTPAGQALLELGKRGIHLAPVKPVF</sequence>
<evidence type="ECO:0000313" key="2">
    <source>
        <dbReference type="EMBL" id="QIM16341.1"/>
    </source>
</evidence>
<feature type="domain" description="MULE transposase" evidence="1">
    <location>
        <begin position="25"/>
        <end position="81"/>
    </location>
</feature>
<name>A0A6G8FJ12_9MICO</name>
<organism evidence="2 3">
    <name type="scientific">Leucobacter insecticola</name>
    <dbReference type="NCBI Taxonomy" id="2714934"/>
    <lineage>
        <taxon>Bacteria</taxon>
        <taxon>Bacillati</taxon>
        <taxon>Actinomycetota</taxon>
        <taxon>Actinomycetes</taxon>
        <taxon>Micrococcales</taxon>
        <taxon>Microbacteriaceae</taxon>
        <taxon>Leucobacter</taxon>
    </lineage>
</organism>
<gene>
    <name evidence="2" type="ORF">G7067_07755</name>
</gene>
<protein>
    <recommendedName>
        <fullName evidence="1">MULE transposase domain-containing protein</fullName>
    </recommendedName>
</protein>
<evidence type="ECO:0000259" key="1">
    <source>
        <dbReference type="Pfam" id="PF10551"/>
    </source>
</evidence>
<evidence type="ECO:0000313" key="3">
    <source>
        <dbReference type="Proteomes" id="UP000501387"/>
    </source>
</evidence>
<dbReference type="EMBL" id="CP049934">
    <property type="protein sequence ID" value="QIM16341.1"/>
    <property type="molecule type" value="Genomic_DNA"/>
</dbReference>
<dbReference type="KEGG" id="lins:G7067_07755"/>
<accession>A0A6G8FJ12</accession>
<dbReference type="AlphaFoldDB" id="A0A6G8FJ12"/>
<dbReference type="Pfam" id="PF10551">
    <property type="entry name" value="MULE"/>
    <property type="match status" value="1"/>
</dbReference>
<dbReference type="RefSeq" id="WP_166323265.1">
    <property type="nucleotide sequence ID" value="NZ_CP049934.1"/>
</dbReference>
<dbReference type="Proteomes" id="UP000501387">
    <property type="component" value="Chromosome"/>
</dbReference>
<dbReference type="InterPro" id="IPR018289">
    <property type="entry name" value="MULE_transposase_dom"/>
</dbReference>
<reference evidence="2 3" key="1">
    <citation type="submission" date="2020-03" db="EMBL/GenBank/DDBJ databases">
        <title>Leucobacter sp. nov., isolated from beetles.</title>
        <authorList>
            <person name="Hyun D.-W."/>
            <person name="Bae J.-W."/>
        </authorList>
    </citation>
    <scope>NUCLEOTIDE SEQUENCE [LARGE SCALE GENOMIC DNA]</scope>
    <source>
        <strain evidence="2 3">HDW9B</strain>
    </source>
</reference>